<dbReference type="InterPro" id="IPR036100">
    <property type="entry name" value="QueA_sf"/>
</dbReference>
<evidence type="ECO:0000256" key="14">
    <source>
        <dbReference type="SAM" id="MobiDB-lite"/>
    </source>
</evidence>
<dbReference type="EMBL" id="AJTX02000006">
    <property type="protein sequence ID" value="KKI98883.1"/>
    <property type="molecule type" value="Genomic_DNA"/>
</dbReference>
<evidence type="ECO:0000256" key="2">
    <source>
        <dbReference type="ARBA" id="ARBA00004691"/>
    </source>
</evidence>
<comment type="catalytic activity">
    <reaction evidence="8 13">
        <text>7-aminomethyl-7-carbaguanosine(34) in tRNA + S-adenosyl-L-methionine = epoxyqueuosine(34) in tRNA + adenine + L-methionine + 2 H(+)</text>
        <dbReference type="Rhea" id="RHEA:32155"/>
        <dbReference type="Rhea" id="RHEA-COMP:10342"/>
        <dbReference type="Rhea" id="RHEA-COMP:18582"/>
        <dbReference type="ChEBI" id="CHEBI:15378"/>
        <dbReference type="ChEBI" id="CHEBI:16708"/>
        <dbReference type="ChEBI" id="CHEBI:57844"/>
        <dbReference type="ChEBI" id="CHEBI:59789"/>
        <dbReference type="ChEBI" id="CHEBI:82833"/>
        <dbReference type="ChEBI" id="CHEBI:194443"/>
        <dbReference type="EC" id="2.4.99.17"/>
    </reaction>
</comment>
<dbReference type="SUPFAM" id="SSF111337">
    <property type="entry name" value="QueA-like"/>
    <property type="match status" value="1"/>
</dbReference>
<keyword evidence="4 13" id="KW-0963">Cytoplasm</keyword>
<evidence type="ECO:0000256" key="12">
    <source>
        <dbReference type="ARBA" id="ARBA00076160"/>
    </source>
</evidence>
<dbReference type="eggNOG" id="COG0809">
    <property type="taxonomic scope" value="Bacteria"/>
</dbReference>
<reference evidence="15" key="1">
    <citation type="submission" date="2012-04" db="EMBL/GenBank/DDBJ databases">
        <authorList>
            <person name="Borisov I.G."/>
            <person name="Ivanikova N.V."/>
            <person name="Pinevich A.V."/>
        </authorList>
    </citation>
    <scope>NUCLEOTIDE SEQUENCE</scope>
    <source>
        <strain evidence="15">CALU 1027</strain>
    </source>
</reference>
<organism evidence="15 16">
    <name type="scientific">Prochlorothrix hollandica PCC 9006 = CALU 1027</name>
    <dbReference type="NCBI Taxonomy" id="317619"/>
    <lineage>
        <taxon>Bacteria</taxon>
        <taxon>Bacillati</taxon>
        <taxon>Cyanobacteriota</taxon>
        <taxon>Cyanophyceae</taxon>
        <taxon>Prochlorotrichales</taxon>
        <taxon>Prochlorotrichaceae</taxon>
        <taxon>Prochlorothrix</taxon>
    </lineage>
</organism>
<evidence type="ECO:0000256" key="3">
    <source>
        <dbReference type="ARBA" id="ARBA00011245"/>
    </source>
</evidence>
<dbReference type="AlphaFoldDB" id="A0A0M2PW44"/>
<dbReference type="Pfam" id="PF02547">
    <property type="entry name" value="Queuosine_synth"/>
    <property type="match status" value="1"/>
</dbReference>
<evidence type="ECO:0000313" key="16">
    <source>
        <dbReference type="Proteomes" id="UP000034681"/>
    </source>
</evidence>
<dbReference type="InterPro" id="IPR042118">
    <property type="entry name" value="QueA_dom1"/>
</dbReference>
<dbReference type="NCBIfam" id="TIGR00113">
    <property type="entry name" value="queA"/>
    <property type="match status" value="1"/>
</dbReference>
<dbReference type="NCBIfam" id="NF001140">
    <property type="entry name" value="PRK00147.1"/>
    <property type="match status" value="1"/>
</dbReference>
<dbReference type="HAMAP" id="MF_00113">
    <property type="entry name" value="QueA"/>
    <property type="match status" value="1"/>
</dbReference>
<comment type="caution">
    <text evidence="15">The sequence shown here is derived from an EMBL/GenBank/DDBJ whole genome shotgun (WGS) entry which is preliminary data.</text>
</comment>
<dbReference type="STRING" id="317619.GCA_000332315_01858"/>
<dbReference type="Proteomes" id="UP000034681">
    <property type="component" value="Unassembled WGS sequence"/>
</dbReference>
<proteinExistence type="inferred from homology"/>
<dbReference type="GO" id="GO:0008616">
    <property type="term" value="P:tRNA queuosine(34) biosynthetic process"/>
    <property type="evidence" value="ECO:0007669"/>
    <property type="project" value="UniProtKB-UniRule"/>
</dbReference>
<keyword evidence="16" id="KW-1185">Reference proteome</keyword>
<dbReference type="InterPro" id="IPR003699">
    <property type="entry name" value="QueA"/>
</dbReference>
<evidence type="ECO:0000256" key="5">
    <source>
        <dbReference type="ARBA" id="ARBA00022679"/>
    </source>
</evidence>
<dbReference type="UniPathway" id="UPA00392"/>
<evidence type="ECO:0000256" key="13">
    <source>
        <dbReference type="HAMAP-Rule" id="MF_00113"/>
    </source>
</evidence>
<sequence>MAFSIAPQPIDSQLSSYDYLLPPDRIAQNPVVPRDRSRLLVVNSPHSHEHQWFYQIPHWLKPGDLLVLNNTQVIPARLRGHKLVDAGSLGAGPGLTGSGLGAGPGLGAEVEVLLLEALGDDRWLTLVKPGRRLKPGAQIIFTPPQADGGSAADRGATATVPDRTAPNLTASALTASALTATVLATDIPTGGRVLQFSPPPNTSLWDCFQTLGEVPIPPYITASQATPDQYQTVYSSQPGAVAAPTAGLHFTPELLAQLQAQGIDQAQITLHVGVGTFRPVEVENINHHAMHGEWIEISPETVAKIHETQSRGGRIIAVGTTVVRALEGAAALGTLQPYQGKVNLFIHPGYPWQVVEGLVTNFHLPRSSLMMLVSALVGRQRLLDLYALAIEHHYRFYSFGDAMVILPEARPSFSA</sequence>
<dbReference type="Gene3D" id="2.40.10.240">
    <property type="entry name" value="QueA-like"/>
    <property type="match status" value="1"/>
</dbReference>
<dbReference type="PANTHER" id="PTHR30307:SF0">
    <property type="entry name" value="S-ADENOSYLMETHIONINE:TRNA RIBOSYLTRANSFERASE-ISOMERASE"/>
    <property type="match status" value="1"/>
</dbReference>
<evidence type="ECO:0000256" key="9">
    <source>
        <dbReference type="ARBA" id="ARBA00061210"/>
    </source>
</evidence>
<gene>
    <name evidence="13" type="primary">queA</name>
    <name evidence="15" type="ORF">PROH_13630</name>
</gene>
<dbReference type="EC" id="2.4.99.17" evidence="10 13"/>
<keyword evidence="5 13" id="KW-0808">Transferase</keyword>
<evidence type="ECO:0000256" key="10">
    <source>
        <dbReference type="ARBA" id="ARBA00066503"/>
    </source>
</evidence>
<dbReference type="OrthoDB" id="9805933at2"/>
<dbReference type="FunFam" id="3.40.1780.10:FF:000001">
    <property type="entry name" value="S-adenosylmethionine:tRNA ribosyltransferase-isomerase"/>
    <property type="match status" value="1"/>
</dbReference>
<evidence type="ECO:0000256" key="11">
    <source>
        <dbReference type="ARBA" id="ARBA00069325"/>
    </source>
</evidence>
<keyword evidence="7 13" id="KW-0671">Queuosine biosynthesis</keyword>
<comment type="similarity">
    <text evidence="9 13">Belongs to the QueA family.</text>
</comment>
<dbReference type="Gene3D" id="3.40.1780.10">
    <property type="entry name" value="QueA-like"/>
    <property type="match status" value="1"/>
</dbReference>
<name>A0A0M2PW44_PROHO</name>
<keyword evidence="6 13" id="KW-0949">S-adenosyl-L-methionine</keyword>
<dbReference type="GO" id="GO:0005737">
    <property type="term" value="C:cytoplasm"/>
    <property type="evidence" value="ECO:0007669"/>
    <property type="project" value="UniProtKB-SubCell"/>
</dbReference>
<protein>
    <recommendedName>
        <fullName evidence="11 13">S-adenosylmethionine:tRNA ribosyltransferase-isomerase</fullName>
        <ecNumber evidence="10 13">2.4.99.17</ecNumber>
    </recommendedName>
    <alternativeName>
        <fullName evidence="12 13">Queuosine biosynthesis protein QueA</fullName>
    </alternativeName>
</protein>
<comment type="function">
    <text evidence="13">Transfers and isomerizes the ribose moiety from AdoMet to the 7-aminomethyl group of 7-deazaguanine (preQ1-tRNA) to give epoxyqueuosine (oQ-tRNA).</text>
</comment>
<dbReference type="GO" id="GO:0051075">
    <property type="term" value="F:S-adenosylmethionine:tRNA ribosyltransferase-isomerase activity"/>
    <property type="evidence" value="ECO:0007669"/>
    <property type="project" value="UniProtKB-EC"/>
</dbReference>
<evidence type="ECO:0000256" key="4">
    <source>
        <dbReference type="ARBA" id="ARBA00022490"/>
    </source>
</evidence>
<evidence type="ECO:0000256" key="8">
    <source>
        <dbReference type="ARBA" id="ARBA00052751"/>
    </source>
</evidence>
<dbReference type="RefSeq" id="WP_017712325.1">
    <property type="nucleotide sequence ID" value="NZ_KB235937.1"/>
</dbReference>
<evidence type="ECO:0000256" key="7">
    <source>
        <dbReference type="ARBA" id="ARBA00022785"/>
    </source>
</evidence>
<dbReference type="InterPro" id="IPR042119">
    <property type="entry name" value="QueA_dom2"/>
</dbReference>
<accession>A0A0M2PW44</accession>
<comment type="subunit">
    <text evidence="3 13">Monomer.</text>
</comment>
<evidence type="ECO:0000313" key="15">
    <source>
        <dbReference type="EMBL" id="KKI98883.1"/>
    </source>
</evidence>
<evidence type="ECO:0000256" key="1">
    <source>
        <dbReference type="ARBA" id="ARBA00004496"/>
    </source>
</evidence>
<comment type="pathway">
    <text evidence="2 13">tRNA modification; tRNA-queuosine biosynthesis.</text>
</comment>
<dbReference type="PANTHER" id="PTHR30307">
    <property type="entry name" value="S-ADENOSYLMETHIONINE:TRNA RIBOSYLTRANSFERASE-ISOMERASE"/>
    <property type="match status" value="1"/>
</dbReference>
<feature type="region of interest" description="Disordered" evidence="14">
    <location>
        <begin position="140"/>
        <end position="163"/>
    </location>
</feature>
<evidence type="ECO:0000256" key="6">
    <source>
        <dbReference type="ARBA" id="ARBA00022691"/>
    </source>
</evidence>
<comment type="subcellular location">
    <subcellularLocation>
        <location evidence="1 13">Cytoplasm</location>
    </subcellularLocation>
</comment>